<gene>
    <name evidence="4" type="ORF">HINF_LOCUS40032</name>
    <name evidence="5" type="ORF">HINF_LOCUS43201</name>
    <name evidence="2" type="ORF">HINF_LOCUS43584</name>
    <name evidence="3" type="ORF">HINF_LOCUS44359</name>
</gene>
<comment type="caution">
    <text evidence="3">The sequence shown here is derived from an EMBL/GenBank/DDBJ whole genome shotgun (WGS) entry which is preliminary data.</text>
</comment>
<feature type="transmembrane region" description="Helical" evidence="1">
    <location>
        <begin position="222"/>
        <end position="243"/>
    </location>
</feature>
<evidence type="ECO:0000256" key="1">
    <source>
        <dbReference type="SAM" id="Phobius"/>
    </source>
</evidence>
<keyword evidence="1" id="KW-0472">Membrane</keyword>
<keyword evidence="1" id="KW-0812">Transmembrane</keyword>
<evidence type="ECO:0000313" key="5">
    <source>
        <dbReference type="EMBL" id="CAL6049347.1"/>
    </source>
</evidence>
<name>A0AA86QCH6_9EUKA</name>
<evidence type="ECO:0000313" key="6">
    <source>
        <dbReference type="Proteomes" id="UP001642409"/>
    </source>
</evidence>
<keyword evidence="1" id="KW-1133">Transmembrane helix</keyword>
<dbReference type="AlphaFoldDB" id="A0AA86QCH6"/>
<proteinExistence type="predicted"/>
<dbReference type="EMBL" id="CAXDID020000157">
    <property type="protein sequence ID" value="CAL6043357.1"/>
    <property type="molecule type" value="Genomic_DNA"/>
</dbReference>
<dbReference type="EMBL" id="CATOUU010000879">
    <property type="protein sequence ID" value="CAI9956714.1"/>
    <property type="molecule type" value="Genomic_DNA"/>
</dbReference>
<evidence type="ECO:0000313" key="3">
    <source>
        <dbReference type="EMBL" id="CAI9956714.1"/>
    </source>
</evidence>
<reference evidence="3" key="1">
    <citation type="submission" date="2023-06" db="EMBL/GenBank/DDBJ databases">
        <authorList>
            <person name="Kurt Z."/>
        </authorList>
    </citation>
    <scope>NUCLEOTIDE SEQUENCE</scope>
</reference>
<evidence type="ECO:0000313" key="4">
    <source>
        <dbReference type="EMBL" id="CAL6043357.1"/>
    </source>
</evidence>
<sequence length="318" mass="37408">MQTIENILYDKIEYKLTGSLQSNRGLVKQFITKSSDNFDVSLRMVKFSCAQMRGAQQTVCNQMLYDDIHSENAIPTYNFDVMFYFQNKLIYLLKASNCLSRYTCWRFGVAILKDTGLTLEMERNNICDKWDQYYDYSNVTSRLTVQNSKYQTIQYIEKYFQIGFSINQNNFSWTCTEINCSLFKRNLTYSFEYDFVPFTAKFIFSEDSDQRKLFTTSKYYKIGKYCGLVLLSIVLIVVALKFVKANQVIRQYRGYAKIKQPTQDQILLKQLVQSIQNKLIVTANKSKISNMSKIQNQTYDLISRLKNQTKTQYSYAIE</sequence>
<evidence type="ECO:0000313" key="2">
    <source>
        <dbReference type="EMBL" id="CAI9955939.1"/>
    </source>
</evidence>
<reference evidence="4 6" key="2">
    <citation type="submission" date="2024-07" db="EMBL/GenBank/DDBJ databases">
        <authorList>
            <person name="Akdeniz Z."/>
        </authorList>
    </citation>
    <scope>NUCLEOTIDE SEQUENCE [LARGE SCALE GENOMIC DNA]</scope>
</reference>
<dbReference type="EMBL" id="CAXDID020000179">
    <property type="protein sequence ID" value="CAL6049347.1"/>
    <property type="molecule type" value="Genomic_DNA"/>
</dbReference>
<keyword evidence="6" id="KW-1185">Reference proteome</keyword>
<dbReference type="EMBL" id="CATOUU010000869">
    <property type="protein sequence ID" value="CAI9955939.1"/>
    <property type="molecule type" value="Genomic_DNA"/>
</dbReference>
<organism evidence="3">
    <name type="scientific">Hexamita inflata</name>
    <dbReference type="NCBI Taxonomy" id="28002"/>
    <lineage>
        <taxon>Eukaryota</taxon>
        <taxon>Metamonada</taxon>
        <taxon>Diplomonadida</taxon>
        <taxon>Hexamitidae</taxon>
        <taxon>Hexamitinae</taxon>
        <taxon>Hexamita</taxon>
    </lineage>
</organism>
<dbReference type="Proteomes" id="UP001642409">
    <property type="component" value="Unassembled WGS sequence"/>
</dbReference>
<protein>
    <submittedName>
        <fullName evidence="4">Hypothetical_protein</fullName>
    </submittedName>
</protein>
<accession>A0AA86QCH6</accession>